<dbReference type="CDD" id="cd13666">
    <property type="entry name" value="PBP2_TRAP_DctP_like_1"/>
    <property type="match status" value="1"/>
</dbReference>
<dbReference type="OrthoDB" id="5670809at2"/>
<evidence type="ECO:0000256" key="1">
    <source>
        <dbReference type="ARBA" id="ARBA00022729"/>
    </source>
</evidence>
<accession>A0A1H8S6L2</accession>
<dbReference type="InterPro" id="IPR018389">
    <property type="entry name" value="DctP_fam"/>
</dbReference>
<sequence>MQRRDFLKLSGASVGGAIALSSVPLSLLAGNDRNMRWASYISQQAIPSQLDTWFMEEIKRRSEGAIDFSQYWSASLHGVGDHLPAVRDNRSQMSLISPGYYESSMPATRGLEWYYRMSQADALQLVCRDVYENFAPLRQEWEERHGAKVLYWTNWYHAPLVTREPINSVEDLRGKRIRAYGVMNDTIERLGGSPVPMAAPEVYTSLERGVIDGAAGFEFVTAVSYQLHEIAPHFTDMGDGPHAPAATVMSMREWESLPEEVRTLFEEVAADLYERKLAEIYQPAAEQAVETALEDGAEFATWSEEEKERARDIVQPEQVEQWKTEVAEPNGIDGDAMQEVVREAIDRHDGQGDLKTPYEIYQARG</sequence>
<evidence type="ECO:0000313" key="2">
    <source>
        <dbReference type="EMBL" id="SEO74275.1"/>
    </source>
</evidence>
<dbReference type="EMBL" id="FOEG01000002">
    <property type="protein sequence ID" value="SEO74275.1"/>
    <property type="molecule type" value="Genomic_DNA"/>
</dbReference>
<protein>
    <submittedName>
        <fullName evidence="2">TRAP-type C4-dicarboxylate transport system, substrate-binding protein</fullName>
    </submittedName>
</protein>
<dbReference type="PROSITE" id="PS51318">
    <property type="entry name" value="TAT"/>
    <property type="match status" value="1"/>
</dbReference>
<organism evidence="2 3">
    <name type="scientific">Aquisalimonas asiatica</name>
    <dbReference type="NCBI Taxonomy" id="406100"/>
    <lineage>
        <taxon>Bacteria</taxon>
        <taxon>Pseudomonadati</taxon>
        <taxon>Pseudomonadota</taxon>
        <taxon>Gammaproteobacteria</taxon>
        <taxon>Chromatiales</taxon>
        <taxon>Ectothiorhodospiraceae</taxon>
        <taxon>Aquisalimonas</taxon>
    </lineage>
</organism>
<proteinExistence type="predicted"/>
<dbReference type="InterPro" id="IPR006311">
    <property type="entry name" value="TAT_signal"/>
</dbReference>
<keyword evidence="3" id="KW-1185">Reference proteome</keyword>
<dbReference type="PANTHER" id="PTHR33376:SF15">
    <property type="entry name" value="BLL6794 PROTEIN"/>
    <property type="match status" value="1"/>
</dbReference>
<gene>
    <name evidence="2" type="ORF">SAMN04488052_102540</name>
</gene>
<name>A0A1H8S6L2_9GAMM</name>
<dbReference type="AlphaFoldDB" id="A0A1H8S6L2"/>
<reference evidence="2 3" key="1">
    <citation type="submission" date="2016-10" db="EMBL/GenBank/DDBJ databases">
        <authorList>
            <person name="de Groot N.N."/>
        </authorList>
    </citation>
    <scope>NUCLEOTIDE SEQUENCE [LARGE SCALE GENOMIC DNA]</scope>
    <source>
        <strain evidence="2 3">CGMCC 1.6291</strain>
    </source>
</reference>
<dbReference type="PANTHER" id="PTHR33376">
    <property type="match status" value="1"/>
</dbReference>
<evidence type="ECO:0000313" key="3">
    <source>
        <dbReference type="Proteomes" id="UP000199657"/>
    </source>
</evidence>
<dbReference type="Proteomes" id="UP000199657">
    <property type="component" value="Unassembled WGS sequence"/>
</dbReference>
<dbReference type="SUPFAM" id="SSF53850">
    <property type="entry name" value="Periplasmic binding protein-like II"/>
    <property type="match status" value="1"/>
</dbReference>
<keyword evidence="1" id="KW-0732">Signal</keyword>
<dbReference type="RefSeq" id="WP_091641517.1">
    <property type="nucleotide sequence ID" value="NZ_FOEG01000002.1"/>
</dbReference>
<dbReference type="Pfam" id="PF03480">
    <property type="entry name" value="DctP"/>
    <property type="match status" value="1"/>
</dbReference>
<dbReference type="STRING" id="406100.SAMN04488052_102540"/>
<dbReference type="NCBIfam" id="NF037995">
    <property type="entry name" value="TRAP_S1"/>
    <property type="match status" value="1"/>
</dbReference>
<dbReference type="Gene3D" id="3.40.190.170">
    <property type="entry name" value="Bacterial extracellular solute-binding protein, family 7"/>
    <property type="match status" value="1"/>
</dbReference>
<dbReference type="GO" id="GO:0055085">
    <property type="term" value="P:transmembrane transport"/>
    <property type="evidence" value="ECO:0007669"/>
    <property type="project" value="InterPro"/>
</dbReference>
<dbReference type="InterPro" id="IPR038404">
    <property type="entry name" value="TRAP_DctP_sf"/>
</dbReference>